<accession>A0A9D4BKW0</accession>
<protein>
    <submittedName>
        <fullName evidence="1">Uncharacterized protein</fullName>
    </submittedName>
</protein>
<keyword evidence="2" id="KW-1185">Reference proteome</keyword>
<dbReference type="Proteomes" id="UP000828390">
    <property type="component" value="Unassembled WGS sequence"/>
</dbReference>
<comment type="caution">
    <text evidence="1">The sequence shown here is derived from an EMBL/GenBank/DDBJ whole genome shotgun (WGS) entry which is preliminary data.</text>
</comment>
<organism evidence="1 2">
    <name type="scientific">Dreissena polymorpha</name>
    <name type="common">Zebra mussel</name>
    <name type="synonym">Mytilus polymorpha</name>
    <dbReference type="NCBI Taxonomy" id="45954"/>
    <lineage>
        <taxon>Eukaryota</taxon>
        <taxon>Metazoa</taxon>
        <taxon>Spiralia</taxon>
        <taxon>Lophotrochozoa</taxon>
        <taxon>Mollusca</taxon>
        <taxon>Bivalvia</taxon>
        <taxon>Autobranchia</taxon>
        <taxon>Heteroconchia</taxon>
        <taxon>Euheterodonta</taxon>
        <taxon>Imparidentia</taxon>
        <taxon>Neoheterodontei</taxon>
        <taxon>Myida</taxon>
        <taxon>Dreissenoidea</taxon>
        <taxon>Dreissenidae</taxon>
        <taxon>Dreissena</taxon>
    </lineage>
</organism>
<reference evidence="1" key="1">
    <citation type="journal article" date="2019" name="bioRxiv">
        <title>The Genome of the Zebra Mussel, Dreissena polymorpha: A Resource for Invasive Species Research.</title>
        <authorList>
            <person name="McCartney M.A."/>
            <person name="Auch B."/>
            <person name="Kono T."/>
            <person name="Mallez S."/>
            <person name="Zhang Y."/>
            <person name="Obille A."/>
            <person name="Becker A."/>
            <person name="Abrahante J.E."/>
            <person name="Garbe J."/>
            <person name="Badalamenti J.P."/>
            <person name="Herman A."/>
            <person name="Mangelson H."/>
            <person name="Liachko I."/>
            <person name="Sullivan S."/>
            <person name="Sone E.D."/>
            <person name="Koren S."/>
            <person name="Silverstein K.A.T."/>
            <person name="Beckman K.B."/>
            <person name="Gohl D.M."/>
        </authorList>
    </citation>
    <scope>NUCLEOTIDE SEQUENCE</scope>
    <source>
        <strain evidence="1">Duluth1</strain>
        <tissue evidence="1">Whole animal</tissue>
    </source>
</reference>
<name>A0A9D4BKW0_DREPO</name>
<dbReference type="EMBL" id="JAIWYP010000016">
    <property type="protein sequence ID" value="KAH3698557.1"/>
    <property type="molecule type" value="Genomic_DNA"/>
</dbReference>
<dbReference type="AlphaFoldDB" id="A0A9D4BKW0"/>
<proteinExistence type="predicted"/>
<evidence type="ECO:0000313" key="1">
    <source>
        <dbReference type="EMBL" id="KAH3698557.1"/>
    </source>
</evidence>
<gene>
    <name evidence="1" type="ORF">DPMN_086090</name>
</gene>
<reference evidence="1" key="2">
    <citation type="submission" date="2020-11" db="EMBL/GenBank/DDBJ databases">
        <authorList>
            <person name="McCartney M.A."/>
            <person name="Auch B."/>
            <person name="Kono T."/>
            <person name="Mallez S."/>
            <person name="Becker A."/>
            <person name="Gohl D.M."/>
            <person name="Silverstein K.A.T."/>
            <person name="Koren S."/>
            <person name="Bechman K.B."/>
            <person name="Herman A."/>
            <person name="Abrahante J.E."/>
            <person name="Garbe J."/>
        </authorList>
    </citation>
    <scope>NUCLEOTIDE SEQUENCE</scope>
    <source>
        <strain evidence="1">Duluth1</strain>
        <tissue evidence="1">Whole animal</tissue>
    </source>
</reference>
<evidence type="ECO:0000313" key="2">
    <source>
        <dbReference type="Proteomes" id="UP000828390"/>
    </source>
</evidence>
<sequence length="53" mass="6430">MQLNKHIAMRDGHRRLISMRIREIRLNRVNDIRVREITSPDYGRSRISENAER</sequence>